<sequence length="481" mass="55077">MALDFCHCLQECPLTIQLQHAWLFPGMVKEPHTAVTVAALEQFQMLTFMGKVSAYEYYHSLARLSDNTGTKMPPICIDYLDNFEAFIHIVREWSFIRLLKQAGIGNNASRWEAAKPASCAVECLACPHPAFLRFDQYHRPMTWEDTLFVGVDANFKLERFEVSSEEKDPRLGRALSYFIDTKLQVEMDYGWLLAVKRFSGVPKIVTSYDIACQWSINLEDHIKVYGPNMAPLLCNMLYLVPKFHLLGHIKACQEKYCMSFHIHVGNNDGKAPERSWAILNGHFGDVNWQKNVSMGDSLLQKIKDAVPNAAEFESRFERFTTTLLMDDIAKWTTMVEAWEADREKFNPFARMVASKSEAAMLLQLAHEDAQDELAGLKGDQLYVTSPKDMIAQGVQIEVSQQRIARINKELGEHLTDLQRAQVLEKSNWLHCRVESWFVQQEVHMPIVHGLQIHDSEGNGPSVPAVEPRLPWQRQHPKLRES</sequence>
<dbReference type="InterPro" id="IPR040521">
    <property type="entry name" value="KDZ"/>
</dbReference>
<dbReference type="InterPro" id="IPR041457">
    <property type="entry name" value="CxC2_KDZ-assoc"/>
</dbReference>
<evidence type="ECO:0000313" key="3">
    <source>
        <dbReference type="EMBL" id="KAK0499341.1"/>
    </source>
</evidence>
<keyword evidence="4" id="KW-1185">Reference proteome</keyword>
<dbReference type="Pfam" id="PF18758">
    <property type="entry name" value="KDZ"/>
    <property type="match status" value="1"/>
</dbReference>
<gene>
    <name evidence="3" type="ORF">EDD18DRAFT_1349527</name>
</gene>
<accession>A0AA39QCI2</accession>
<comment type="caution">
    <text evidence="3">The sequence shown here is derived from an EMBL/GenBank/DDBJ whole genome shotgun (WGS) entry which is preliminary data.</text>
</comment>
<proteinExistence type="predicted"/>
<dbReference type="AlphaFoldDB" id="A0AA39QCI2"/>
<evidence type="ECO:0000259" key="2">
    <source>
        <dbReference type="Pfam" id="PF18803"/>
    </source>
</evidence>
<dbReference type="Proteomes" id="UP001175228">
    <property type="component" value="Unassembled WGS sequence"/>
</dbReference>
<name>A0AA39QCI2_9AGAR</name>
<evidence type="ECO:0000313" key="4">
    <source>
        <dbReference type="Proteomes" id="UP001175228"/>
    </source>
</evidence>
<reference evidence="3" key="1">
    <citation type="submission" date="2023-06" db="EMBL/GenBank/DDBJ databases">
        <authorList>
            <consortium name="Lawrence Berkeley National Laboratory"/>
            <person name="Ahrendt S."/>
            <person name="Sahu N."/>
            <person name="Indic B."/>
            <person name="Wong-Bajracharya J."/>
            <person name="Merenyi Z."/>
            <person name="Ke H.-M."/>
            <person name="Monk M."/>
            <person name="Kocsube S."/>
            <person name="Drula E."/>
            <person name="Lipzen A."/>
            <person name="Balint B."/>
            <person name="Henrissat B."/>
            <person name="Andreopoulos B."/>
            <person name="Martin F.M."/>
            <person name="Harder C.B."/>
            <person name="Rigling D."/>
            <person name="Ford K.L."/>
            <person name="Foster G.D."/>
            <person name="Pangilinan J."/>
            <person name="Papanicolaou A."/>
            <person name="Barry K."/>
            <person name="LaButti K."/>
            <person name="Viragh M."/>
            <person name="Koriabine M."/>
            <person name="Yan M."/>
            <person name="Riley R."/>
            <person name="Champramary S."/>
            <person name="Plett K.L."/>
            <person name="Tsai I.J."/>
            <person name="Slot J."/>
            <person name="Sipos G."/>
            <person name="Plett J."/>
            <person name="Nagy L.G."/>
            <person name="Grigoriev I.V."/>
        </authorList>
    </citation>
    <scope>NUCLEOTIDE SEQUENCE</scope>
    <source>
        <strain evidence="3">HWK02</strain>
    </source>
</reference>
<feature type="domain" description="CxC2-like cysteine cluster KDZ transposase-associated" evidence="2">
    <location>
        <begin position="2"/>
        <end position="69"/>
    </location>
</feature>
<feature type="region of interest" description="Disordered" evidence="1">
    <location>
        <begin position="454"/>
        <end position="481"/>
    </location>
</feature>
<evidence type="ECO:0000256" key="1">
    <source>
        <dbReference type="SAM" id="MobiDB-lite"/>
    </source>
</evidence>
<protein>
    <recommendedName>
        <fullName evidence="2">CxC2-like cysteine cluster KDZ transposase-associated domain-containing protein</fullName>
    </recommendedName>
</protein>
<organism evidence="3 4">
    <name type="scientific">Armillaria luteobubalina</name>
    <dbReference type="NCBI Taxonomy" id="153913"/>
    <lineage>
        <taxon>Eukaryota</taxon>
        <taxon>Fungi</taxon>
        <taxon>Dikarya</taxon>
        <taxon>Basidiomycota</taxon>
        <taxon>Agaricomycotina</taxon>
        <taxon>Agaricomycetes</taxon>
        <taxon>Agaricomycetidae</taxon>
        <taxon>Agaricales</taxon>
        <taxon>Marasmiineae</taxon>
        <taxon>Physalacriaceae</taxon>
        <taxon>Armillaria</taxon>
    </lineage>
</organism>
<dbReference type="EMBL" id="JAUEPU010000009">
    <property type="protein sequence ID" value="KAK0499341.1"/>
    <property type="molecule type" value="Genomic_DNA"/>
</dbReference>
<dbReference type="Pfam" id="PF18803">
    <property type="entry name" value="CxC2"/>
    <property type="match status" value="1"/>
</dbReference>